<dbReference type="RefSeq" id="WP_141294097.1">
    <property type="nucleotide sequence ID" value="NZ_BJCD01000037.1"/>
</dbReference>
<dbReference type="EMBL" id="BJCD01000037">
    <property type="protein sequence ID" value="GDZ93809.1"/>
    <property type="molecule type" value="Genomic_DNA"/>
</dbReference>
<evidence type="ECO:0000313" key="1">
    <source>
        <dbReference type="EMBL" id="GDZ93809.1"/>
    </source>
</evidence>
<organism evidence="1 2">
    <name type="scientific">Planktothrix agardhii CCAP 1459/11A</name>
    <dbReference type="NCBI Taxonomy" id="282420"/>
    <lineage>
        <taxon>Bacteria</taxon>
        <taxon>Bacillati</taxon>
        <taxon>Cyanobacteriota</taxon>
        <taxon>Cyanophyceae</taxon>
        <taxon>Oscillatoriophycideae</taxon>
        <taxon>Oscillatoriales</taxon>
        <taxon>Microcoleaceae</taxon>
        <taxon>Planktothrix</taxon>
    </lineage>
</organism>
<comment type="caution">
    <text evidence="1">The sequence shown here is derived from an EMBL/GenBank/DDBJ whole genome shotgun (WGS) entry which is preliminary data.</text>
</comment>
<dbReference type="InterPro" id="IPR018247">
    <property type="entry name" value="EF_Hand_1_Ca_BS"/>
</dbReference>
<evidence type="ECO:0008006" key="3">
    <source>
        <dbReference type="Google" id="ProtNLM"/>
    </source>
</evidence>
<proteinExistence type="predicted"/>
<reference evidence="2" key="1">
    <citation type="submission" date="2019-02" db="EMBL/GenBank/DDBJ databases">
        <title>Draft genome sequence of Planktothrix agardhii NIES-905.</title>
        <authorList>
            <person name="Yamaguchi H."/>
            <person name="Suzuki S."/>
            <person name="Kawachi M."/>
        </authorList>
    </citation>
    <scope>NUCLEOTIDE SEQUENCE [LARGE SCALE GENOMIC DNA]</scope>
    <source>
        <strain evidence="2">CCAP 1459/11A</strain>
    </source>
</reference>
<evidence type="ECO:0000313" key="2">
    <source>
        <dbReference type="Proteomes" id="UP000299794"/>
    </source>
</evidence>
<gene>
    <name evidence="1" type="ORF">PA905_16490</name>
</gene>
<dbReference type="AlphaFoldDB" id="A0A4V0XUH0"/>
<sequence>MSSKYQSELSAKYNLPAGTKFTEQQIKDYFTTADAEKITAAGVTVEQYIQQLTVTEVPAPVPPTNPAADFDPQYLKFQLKDLLDKNVITLDDVNGVLTTDVQALDGLTNEQVKELVVNEAFNNKLGADKALKLTQTETPDYNYVRHLYAQELAGAYSVSVDDVLAGDVVTLTNEQILAAFTQKLSTIDVGYVSDQLEKLITDQKLSLDQVKQFLGSGDATFATVEDLTNPQIIQLVYSPEFKDLLKTENQTLKLSPVDYERYIKDNTDALKAAYPDVTDIKDLTLEKVKQFIYGEGVKQGIQLDKYLALDYLGNTYASAINSVAVDDQVALNWLKDDYNQLDVNYLHYQFEKLSVEQQTQVLGALEIQKDVNSLTNKDIISITLSDAYKEVGSIKPTAIDVNAYRQGYTQQLVDYYFPTDDGVTPPPTDNPGNGNLVDKISDKDVIKFAFSDGIKQGINPLEFVDKEYLKTAFKGELATHYKVDVSAVAQLDDSLVADYVYGGILGAEIDDKFYRQTYKTELETTFSKPVEQLTNTDILKHALDVTIPAGKAIASVDIKGFVKEYKKQLSEIFGIEPKDLKKLDKAFLKDFILEQASSYDLDGKKYTNLDYYVNQGGEELLENYREEKVYNIDPKKVFDYVSENQKDVSSTAPTVDLVWYQEQYADDITANKAKIDTNKDDKISNDELSVYATGEGLIKGNKPSELLKDFDQYVADPQVQEDVLTYYNVGSVDALTNPQIISYMVGKGLSDGHEPFSDEFLTKNPQLDLETFKTANAQALVQYTGLTIEQVSYLNVFSYQASTGLFNPTTPNNGLV</sequence>
<dbReference type="PROSITE" id="PS00018">
    <property type="entry name" value="EF_HAND_1"/>
    <property type="match status" value="1"/>
</dbReference>
<dbReference type="Proteomes" id="UP000299794">
    <property type="component" value="Unassembled WGS sequence"/>
</dbReference>
<accession>A0A4V0XUH0</accession>
<name>A0A4V0XUH0_PLAAG</name>
<protein>
    <recommendedName>
        <fullName evidence="3">EF-hand domain-containing protein</fullName>
    </recommendedName>
</protein>